<dbReference type="SUPFAM" id="SSF51206">
    <property type="entry name" value="cAMP-binding domain-like"/>
    <property type="match status" value="1"/>
</dbReference>
<dbReference type="Proteomes" id="UP001200741">
    <property type="component" value="Unassembled WGS sequence"/>
</dbReference>
<dbReference type="SUPFAM" id="SSF46785">
    <property type="entry name" value="Winged helix' DNA-binding domain"/>
    <property type="match status" value="1"/>
</dbReference>
<name>A0ABS8XXF6_9BURK</name>
<dbReference type="Pfam" id="PF00027">
    <property type="entry name" value="cNMP_binding"/>
    <property type="match status" value="1"/>
</dbReference>
<comment type="caution">
    <text evidence="2">The sequence shown here is derived from an EMBL/GenBank/DDBJ whole genome shotgun (WGS) entry which is preliminary data.</text>
</comment>
<evidence type="ECO:0000313" key="2">
    <source>
        <dbReference type="EMBL" id="MCE4557342.1"/>
    </source>
</evidence>
<dbReference type="InterPro" id="IPR014710">
    <property type="entry name" value="RmlC-like_jellyroll"/>
</dbReference>
<gene>
    <name evidence="2" type="ORF">LXT13_23380</name>
</gene>
<dbReference type="InterPro" id="IPR018490">
    <property type="entry name" value="cNMP-bd_dom_sf"/>
</dbReference>
<sequence length="225" mass="24563">MHDDVVRQLITANFPGLAVPASVAARLPALLPRRRLADGRSLFVQGQRPSAFYAVAAGAIESRFTGADGRVSVIGQVSPPQFFGLAAFAARQPAEYESVARGATEVWVVGREAYALLMDEVPGFARELLAEFARRFDGTLRQLQAARHHDAAERFNLALAQLGQERGRPAAGGWMEVRATQAELGQLAHVSRQTANELLAAAERAGQVRRGRSHWLWRPAPPPRR</sequence>
<dbReference type="PROSITE" id="PS50042">
    <property type="entry name" value="CNMP_BINDING_3"/>
    <property type="match status" value="1"/>
</dbReference>
<protein>
    <submittedName>
        <fullName evidence="2">Crp/Fnr family transcriptional regulator</fullName>
    </submittedName>
</protein>
<organism evidence="2 3">
    <name type="scientific">Pelomonas cellulosilytica</name>
    <dbReference type="NCBI Taxonomy" id="2906762"/>
    <lineage>
        <taxon>Bacteria</taxon>
        <taxon>Pseudomonadati</taxon>
        <taxon>Pseudomonadota</taxon>
        <taxon>Betaproteobacteria</taxon>
        <taxon>Burkholderiales</taxon>
        <taxon>Sphaerotilaceae</taxon>
        <taxon>Roseateles</taxon>
    </lineage>
</organism>
<dbReference type="SMART" id="SM00100">
    <property type="entry name" value="cNMP"/>
    <property type="match status" value="1"/>
</dbReference>
<accession>A0ABS8XXF6</accession>
<dbReference type="CDD" id="cd00038">
    <property type="entry name" value="CAP_ED"/>
    <property type="match status" value="1"/>
</dbReference>
<evidence type="ECO:0000313" key="3">
    <source>
        <dbReference type="Proteomes" id="UP001200741"/>
    </source>
</evidence>
<dbReference type="InterPro" id="IPR000595">
    <property type="entry name" value="cNMP-bd_dom"/>
</dbReference>
<evidence type="ECO:0000259" key="1">
    <source>
        <dbReference type="PROSITE" id="PS50042"/>
    </source>
</evidence>
<reference evidence="2 3" key="1">
    <citation type="submission" date="2021-12" db="EMBL/GenBank/DDBJ databases">
        <title>Genome seq of P8.</title>
        <authorList>
            <person name="Seo T."/>
        </authorList>
    </citation>
    <scope>NUCLEOTIDE SEQUENCE [LARGE SCALE GENOMIC DNA]</scope>
    <source>
        <strain evidence="2 3">P8</strain>
    </source>
</reference>
<keyword evidence="3" id="KW-1185">Reference proteome</keyword>
<dbReference type="EMBL" id="JAJTWU010000010">
    <property type="protein sequence ID" value="MCE4557342.1"/>
    <property type="molecule type" value="Genomic_DNA"/>
</dbReference>
<dbReference type="RefSeq" id="WP_233374722.1">
    <property type="nucleotide sequence ID" value="NZ_JAJTWU010000010.1"/>
</dbReference>
<dbReference type="Gene3D" id="2.60.120.10">
    <property type="entry name" value="Jelly Rolls"/>
    <property type="match status" value="1"/>
</dbReference>
<proteinExistence type="predicted"/>
<dbReference type="InterPro" id="IPR036390">
    <property type="entry name" value="WH_DNA-bd_sf"/>
</dbReference>
<feature type="domain" description="Cyclic nucleotide-binding" evidence="1">
    <location>
        <begin position="29"/>
        <end position="135"/>
    </location>
</feature>